<keyword evidence="1" id="KW-0175">Coiled coil</keyword>
<accession>A0AA88NH67</accession>
<sequence length="330" mass="37512">MFSLKLLNVITSNTPNLKCGEPTNNKSTEEMTQHNELESQKNIVKKEQMLRADGKLKTTKQKQNLCKEIGKLRKIFFRYDGNSPSELQINVAIRTIPHVWLPKAPIVRTYNPTMQPSAEGAKRIQALERENVELKLLLTQQKNLTAQLQTEVFSRQQALLHLQDELKELQQKYKQIRGLQKSGDTTTDGLVETACKTTGRLSGQDQEDKLRAWKTVRNLTLAHLNESPKGHRTDGVTNHVEHAGVQTPNSSENEVENAVRKVKRVRFAENVMEEEKDQDDVRVECAQVSSGCSELPDAPVKKRNTPSWWSRFINSFPCGSRSIKPVFEGE</sequence>
<proteinExistence type="predicted"/>
<keyword evidence="3" id="KW-1185">Reference proteome</keyword>
<evidence type="ECO:0000313" key="3">
    <source>
        <dbReference type="Proteomes" id="UP001187415"/>
    </source>
</evidence>
<reference evidence="2" key="1">
    <citation type="submission" date="2023-07" db="EMBL/GenBank/DDBJ databases">
        <title>Chromosome-level Genome Assembly of Striped Snakehead (Channa striata).</title>
        <authorList>
            <person name="Liu H."/>
        </authorList>
    </citation>
    <scope>NUCLEOTIDE SEQUENCE</scope>
    <source>
        <strain evidence="2">Gz</strain>
        <tissue evidence="2">Muscle</tissue>
    </source>
</reference>
<dbReference type="EMBL" id="JAUPFM010000002">
    <property type="protein sequence ID" value="KAK2858894.1"/>
    <property type="molecule type" value="Genomic_DNA"/>
</dbReference>
<gene>
    <name evidence="2" type="ORF">Q5P01_003514</name>
</gene>
<evidence type="ECO:0000313" key="2">
    <source>
        <dbReference type="EMBL" id="KAK2858894.1"/>
    </source>
</evidence>
<evidence type="ECO:0000256" key="1">
    <source>
        <dbReference type="SAM" id="Coils"/>
    </source>
</evidence>
<name>A0AA88NH67_CHASR</name>
<protein>
    <submittedName>
        <fullName evidence="2">Uncharacterized protein</fullName>
    </submittedName>
</protein>
<comment type="caution">
    <text evidence="2">The sequence shown here is derived from an EMBL/GenBank/DDBJ whole genome shotgun (WGS) entry which is preliminary data.</text>
</comment>
<dbReference type="Proteomes" id="UP001187415">
    <property type="component" value="Unassembled WGS sequence"/>
</dbReference>
<dbReference type="AlphaFoldDB" id="A0AA88NH67"/>
<organism evidence="2 3">
    <name type="scientific">Channa striata</name>
    <name type="common">Snakehead murrel</name>
    <name type="synonym">Ophicephalus striatus</name>
    <dbReference type="NCBI Taxonomy" id="64152"/>
    <lineage>
        <taxon>Eukaryota</taxon>
        <taxon>Metazoa</taxon>
        <taxon>Chordata</taxon>
        <taxon>Craniata</taxon>
        <taxon>Vertebrata</taxon>
        <taxon>Euteleostomi</taxon>
        <taxon>Actinopterygii</taxon>
        <taxon>Neopterygii</taxon>
        <taxon>Teleostei</taxon>
        <taxon>Neoteleostei</taxon>
        <taxon>Acanthomorphata</taxon>
        <taxon>Anabantaria</taxon>
        <taxon>Anabantiformes</taxon>
        <taxon>Channoidei</taxon>
        <taxon>Channidae</taxon>
        <taxon>Channa</taxon>
    </lineage>
</organism>
<feature type="coiled-coil region" evidence="1">
    <location>
        <begin position="124"/>
        <end position="182"/>
    </location>
</feature>